<dbReference type="EMBL" id="BKCP01004739">
    <property type="protein sequence ID" value="GER33515.1"/>
    <property type="molecule type" value="Genomic_DNA"/>
</dbReference>
<dbReference type="GO" id="GO:0008233">
    <property type="term" value="F:peptidase activity"/>
    <property type="evidence" value="ECO:0007669"/>
    <property type="project" value="UniProtKB-KW"/>
</dbReference>
<keyword evidence="1" id="KW-0645">Protease</keyword>
<dbReference type="AlphaFoldDB" id="A0A5A7PKW6"/>
<organism evidence="1 2">
    <name type="scientific">Striga asiatica</name>
    <name type="common">Asiatic witchweed</name>
    <name type="synonym">Buchnera asiatica</name>
    <dbReference type="NCBI Taxonomy" id="4170"/>
    <lineage>
        <taxon>Eukaryota</taxon>
        <taxon>Viridiplantae</taxon>
        <taxon>Streptophyta</taxon>
        <taxon>Embryophyta</taxon>
        <taxon>Tracheophyta</taxon>
        <taxon>Spermatophyta</taxon>
        <taxon>Magnoliopsida</taxon>
        <taxon>eudicotyledons</taxon>
        <taxon>Gunneridae</taxon>
        <taxon>Pentapetalae</taxon>
        <taxon>asterids</taxon>
        <taxon>lamiids</taxon>
        <taxon>Lamiales</taxon>
        <taxon>Orobanchaceae</taxon>
        <taxon>Buchnereae</taxon>
        <taxon>Striga</taxon>
    </lineage>
</organism>
<evidence type="ECO:0000313" key="1">
    <source>
        <dbReference type="EMBL" id="GER33515.1"/>
    </source>
</evidence>
<dbReference type="GO" id="GO:0005524">
    <property type="term" value="F:ATP binding"/>
    <property type="evidence" value="ECO:0007669"/>
    <property type="project" value="UniProtKB-KW"/>
</dbReference>
<proteinExistence type="predicted"/>
<keyword evidence="1" id="KW-0378">Hydrolase</keyword>
<gene>
    <name evidence="1" type="ORF">STAS_09661</name>
</gene>
<reference evidence="2" key="1">
    <citation type="journal article" date="2019" name="Curr. Biol.">
        <title>Genome Sequence of Striga asiatica Provides Insight into the Evolution of Plant Parasitism.</title>
        <authorList>
            <person name="Yoshida S."/>
            <person name="Kim S."/>
            <person name="Wafula E.K."/>
            <person name="Tanskanen J."/>
            <person name="Kim Y.M."/>
            <person name="Honaas L."/>
            <person name="Yang Z."/>
            <person name="Spallek T."/>
            <person name="Conn C.E."/>
            <person name="Ichihashi Y."/>
            <person name="Cheong K."/>
            <person name="Cui S."/>
            <person name="Der J.P."/>
            <person name="Gundlach H."/>
            <person name="Jiao Y."/>
            <person name="Hori C."/>
            <person name="Ishida J.K."/>
            <person name="Kasahara H."/>
            <person name="Kiba T."/>
            <person name="Kim M.S."/>
            <person name="Koo N."/>
            <person name="Laohavisit A."/>
            <person name="Lee Y.H."/>
            <person name="Lumba S."/>
            <person name="McCourt P."/>
            <person name="Mortimer J.C."/>
            <person name="Mutuku J.M."/>
            <person name="Nomura T."/>
            <person name="Sasaki-Sekimoto Y."/>
            <person name="Seto Y."/>
            <person name="Wang Y."/>
            <person name="Wakatake T."/>
            <person name="Sakakibara H."/>
            <person name="Demura T."/>
            <person name="Yamaguchi S."/>
            <person name="Yoneyama K."/>
            <person name="Manabe R.I."/>
            <person name="Nelson D.C."/>
            <person name="Schulman A.H."/>
            <person name="Timko M.P."/>
            <person name="dePamphilis C.W."/>
            <person name="Choi D."/>
            <person name="Shirasu K."/>
        </authorList>
    </citation>
    <scope>NUCLEOTIDE SEQUENCE [LARGE SCALE GENOMIC DNA]</scope>
    <source>
        <strain evidence="2">cv. UVA1</strain>
    </source>
</reference>
<sequence>MALLAKIVWRKGRRRDELRQEIKSKKTLYTTLLSGASIKGEEGPLLRMDQQESPSKVPPFLSWEREYERTLQKSMKNRPKIAIYWFPYKKTRDESGLLTYSASLPMRKL</sequence>
<keyword evidence="2" id="KW-1185">Reference proteome</keyword>
<comment type="caution">
    <text evidence="1">The sequence shown here is derived from an EMBL/GenBank/DDBJ whole genome shotgun (WGS) entry which is preliminary data.</text>
</comment>
<keyword evidence="1" id="KW-0067">ATP-binding</keyword>
<evidence type="ECO:0000313" key="2">
    <source>
        <dbReference type="Proteomes" id="UP000325081"/>
    </source>
</evidence>
<accession>A0A5A7PKW6</accession>
<name>A0A5A7PKW6_STRAF</name>
<keyword evidence="1" id="KW-0547">Nucleotide-binding</keyword>
<dbReference type="Proteomes" id="UP000325081">
    <property type="component" value="Unassembled WGS sequence"/>
</dbReference>
<protein>
    <submittedName>
        <fullName evidence="1">ATP-dependent Clp protease ATP-binding subunit ClpX</fullName>
    </submittedName>
</protein>
<dbReference type="GO" id="GO:0006508">
    <property type="term" value="P:proteolysis"/>
    <property type="evidence" value="ECO:0007669"/>
    <property type="project" value="UniProtKB-KW"/>
</dbReference>